<dbReference type="AlphaFoldDB" id="A0A2V1IIY8"/>
<dbReference type="Proteomes" id="UP000244905">
    <property type="component" value="Unassembled WGS sequence"/>
</dbReference>
<dbReference type="EMBL" id="PUEC01000019">
    <property type="protein sequence ID" value="PWB01642.1"/>
    <property type="molecule type" value="Genomic_DNA"/>
</dbReference>
<organism evidence="1 2">
    <name type="scientific">Duncaniella muris</name>
    <dbReference type="NCBI Taxonomy" id="2094150"/>
    <lineage>
        <taxon>Bacteria</taxon>
        <taxon>Pseudomonadati</taxon>
        <taxon>Bacteroidota</taxon>
        <taxon>Bacteroidia</taxon>
        <taxon>Bacteroidales</taxon>
        <taxon>Muribaculaceae</taxon>
        <taxon>Duncaniella</taxon>
    </lineage>
</organism>
<dbReference type="GeneID" id="82526439"/>
<gene>
    <name evidence="1" type="ORF">C5O23_08810</name>
</gene>
<evidence type="ECO:0000313" key="1">
    <source>
        <dbReference type="EMBL" id="PWB01642.1"/>
    </source>
</evidence>
<proteinExistence type="predicted"/>
<protein>
    <submittedName>
        <fullName evidence="1">Uncharacterized protein</fullName>
    </submittedName>
</protein>
<accession>A0A2V1IIY8</accession>
<sequence>MGITPQFSKGAVFDEVMLFQKRLEQATIFTLQYLGESLAKYAKDNHNYTDRTGNLTNSIAYAVVKDKEIVYYDATNQPGEGAEEALKLAMKIASSLPNKFSLIIVAGMNYAAYVEAKGYNVILPAELKAKKEFPIVVKELITKAKQKALEKFGNVA</sequence>
<reference evidence="2" key="1">
    <citation type="submission" date="2018-02" db="EMBL/GenBank/DDBJ databases">
        <authorList>
            <person name="Clavel T."/>
            <person name="Strowig T."/>
        </authorList>
    </citation>
    <scope>NUCLEOTIDE SEQUENCE [LARGE SCALE GENOMIC DNA]</scope>
    <source>
        <strain evidence="2">DSM 103720</strain>
    </source>
</reference>
<evidence type="ECO:0000313" key="2">
    <source>
        <dbReference type="Proteomes" id="UP000244905"/>
    </source>
</evidence>
<keyword evidence="2" id="KW-1185">Reference proteome</keyword>
<dbReference type="RefSeq" id="WP_107032576.1">
    <property type="nucleotide sequence ID" value="NZ_PUEC01000019.1"/>
</dbReference>
<comment type="caution">
    <text evidence="1">The sequence shown here is derived from an EMBL/GenBank/DDBJ whole genome shotgun (WGS) entry which is preliminary data.</text>
</comment>
<name>A0A2V1IIY8_9BACT</name>